<evidence type="ECO:0000259" key="2">
    <source>
        <dbReference type="Pfam" id="PF13840"/>
    </source>
</evidence>
<dbReference type="SUPFAM" id="SSF55021">
    <property type="entry name" value="ACT-like"/>
    <property type="match status" value="2"/>
</dbReference>
<dbReference type="PANTHER" id="PTHR39199:SF1">
    <property type="entry name" value="BLR5128 PROTEIN"/>
    <property type="match status" value="1"/>
</dbReference>
<organism evidence="3 4">
    <name type="scientific">Paraburkholderia edwinii</name>
    <dbReference type="NCBI Taxonomy" id="2861782"/>
    <lineage>
        <taxon>Bacteria</taxon>
        <taxon>Pseudomonadati</taxon>
        <taxon>Pseudomonadota</taxon>
        <taxon>Betaproteobacteria</taxon>
        <taxon>Burkholderiales</taxon>
        <taxon>Burkholderiaceae</taxon>
        <taxon>Paraburkholderia</taxon>
    </lineage>
</organism>
<dbReference type="InterPro" id="IPR045865">
    <property type="entry name" value="ACT-like_dom_sf"/>
</dbReference>
<feature type="domain" description="CASTOR ACT" evidence="2">
    <location>
        <begin position="83"/>
        <end position="137"/>
    </location>
</feature>
<dbReference type="RefSeq" id="WP_219802954.1">
    <property type="nucleotide sequence ID" value="NZ_CP080096.1"/>
</dbReference>
<dbReference type="InterPro" id="IPR027795">
    <property type="entry name" value="CASTOR_ACT_dom"/>
</dbReference>
<evidence type="ECO:0000313" key="3">
    <source>
        <dbReference type="EMBL" id="QYD73259.1"/>
    </source>
</evidence>
<dbReference type="InterPro" id="IPR018717">
    <property type="entry name" value="DUF2241"/>
</dbReference>
<feature type="domain" description="DUF2241" evidence="1">
    <location>
        <begin position="11"/>
        <end position="76"/>
    </location>
</feature>
<accession>A0ABX8UW98</accession>
<dbReference type="Pfam" id="PF10000">
    <property type="entry name" value="ACT_3"/>
    <property type="match status" value="1"/>
</dbReference>
<dbReference type="Proteomes" id="UP000826462">
    <property type="component" value="Chromosome 2"/>
</dbReference>
<dbReference type="Pfam" id="PF13840">
    <property type="entry name" value="ACT_7"/>
    <property type="match status" value="1"/>
</dbReference>
<keyword evidence="4" id="KW-1185">Reference proteome</keyword>
<dbReference type="PANTHER" id="PTHR39199">
    <property type="entry name" value="BLR5128 PROTEIN"/>
    <property type="match status" value="1"/>
</dbReference>
<dbReference type="EMBL" id="CP080096">
    <property type="protein sequence ID" value="QYD73259.1"/>
    <property type="molecule type" value="Genomic_DNA"/>
</dbReference>
<name>A0ABX8UW98_9BURK</name>
<gene>
    <name evidence="3" type="ORF">KZJ38_26830</name>
</gene>
<dbReference type="Gene3D" id="3.30.2130.10">
    <property type="entry name" value="VC0802-like"/>
    <property type="match status" value="1"/>
</dbReference>
<protein>
    <submittedName>
        <fullName evidence="3">ACT domain-containing protein</fullName>
    </submittedName>
</protein>
<reference evidence="3 4" key="1">
    <citation type="submission" date="2021-07" db="EMBL/GenBank/DDBJ databases">
        <title>Paraburkholderia edwinii protects Aspergillus sp. from phenazines by acting as a toxin sponge.</title>
        <authorList>
            <person name="Dahlstrom K.M."/>
            <person name="Newman D.K."/>
        </authorList>
    </citation>
    <scope>NUCLEOTIDE SEQUENCE [LARGE SCALE GENOMIC DNA]</scope>
    <source>
        <strain evidence="3 4">Pe01</strain>
    </source>
</reference>
<proteinExistence type="predicted"/>
<evidence type="ECO:0000259" key="1">
    <source>
        <dbReference type="Pfam" id="PF10000"/>
    </source>
</evidence>
<evidence type="ECO:0000313" key="4">
    <source>
        <dbReference type="Proteomes" id="UP000826462"/>
    </source>
</evidence>
<sequence>MRAQSTTKPLPGSRDLQHLLGSITPVLSPTRYTYCTVPLDEGDPVIESQAVATFLEVEGKTLVVEFEAAVTAGLEAVGEWAMLTMKVHSSLDAVGFIAAIASALAEQRISANVMSGFFHDHVFVQWSRRHDAIAVLEALIARYRSVPGR</sequence>